<sequence length="325" mass="36489">MQLEAKVREEIFEAIQSFQTIIIHRHQRPDPDAIGSQLGLKRFIKELYPEKNVLAAGTMSEGLTWMGQMDSVELADYRNALAIVLDTANQPRIDGEWYQEASKLIKIDHHLIVDSYGDWQWVDESASSCAEVLCQMIFDQFPQLNLTKEVAELFYAGIVGDTGRFQFSNTRSETFEVVSRLMHFGIDLAAINQRFNELTKEELDFMAFVMGRIVLHPAGVASVLLNQSDFTDFGVKEEASNQITHIPGRIKGVLSWVIFIQQAGHNGNYRARIRSKGPSINEVAMHFDGGGHAMASGAKVADSADRQALIQELIQTNRDYLGHSN</sequence>
<dbReference type="GO" id="GO:0008441">
    <property type="term" value="F:3'(2'),5'-bisphosphate nucleotidase activity"/>
    <property type="evidence" value="ECO:0007669"/>
    <property type="project" value="UniProtKB-EC"/>
</dbReference>
<keyword evidence="3" id="KW-0378">Hydrolase</keyword>
<dbReference type="InterPro" id="IPR038763">
    <property type="entry name" value="DHH_sf"/>
</dbReference>
<dbReference type="Proteomes" id="UP001229251">
    <property type="component" value="Unassembled WGS sequence"/>
</dbReference>
<dbReference type="RefSeq" id="WP_285065583.1">
    <property type="nucleotide sequence ID" value="NZ_JASOOE010000006.1"/>
</dbReference>
<dbReference type="Gene3D" id="3.10.310.30">
    <property type="match status" value="1"/>
</dbReference>
<protein>
    <submittedName>
        <fullName evidence="3">Bifunctional oligoribonuclease/PAP phosphatase NrnA</fullName>
        <ecNumber evidence="3">3.1.3.7</ecNumber>
    </submittedName>
</protein>
<dbReference type="EC" id="3.1.3.7" evidence="3"/>
<accession>A0AAJ1Q3S5</accession>
<dbReference type="PANTHER" id="PTHR47618">
    <property type="entry name" value="BIFUNCTIONAL OLIGORIBONUCLEASE AND PAP PHOSPHATASE NRNA"/>
    <property type="match status" value="1"/>
</dbReference>
<dbReference type="Gene3D" id="3.90.1640.10">
    <property type="entry name" value="inorganic pyrophosphatase (n-terminal core)"/>
    <property type="match status" value="1"/>
</dbReference>
<gene>
    <name evidence="3" type="ORF">QP433_03905</name>
</gene>
<organism evidence="3 4">
    <name type="scientific">Facklamia hominis</name>
    <dbReference type="NCBI Taxonomy" id="178214"/>
    <lineage>
        <taxon>Bacteria</taxon>
        <taxon>Bacillati</taxon>
        <taxon>Bacillota</taxon>
        <taxon>Bacilli</taxon>
        <taxon>Lactobacillales</taxon>
        <taxon>Aerococcaceae</taxon>
        <taxon>Facklamia</taxon>
    </lineage>
</organism>
<feature type="domain" description="DDH" evidence="1">
    <location>
        <begin position="21"/>
        <end position="158"/>
    </location>
</feature>
<dbReference type="InterPro" id="IPR001667">
    <property type="entry name" value="DDH_dom"/>
</dbReference>
<evidence type="ECO:0000259" key="1">
    <source>
        <dbReference type="Pfam" id="PF01368"/>
    </source>
</evidence>
<proteinExistence type="predicted"/>
<dbReference type="AlphaFoldDB" id="A0AAJ1Q3S5"/>
<feature type="domain" description="DHHA1" evidence="2">
    <location>
        <begin position="232"/>
        <end position="316"/>
    </location>
</feature>
<dbReference type="Pfam" id="PF01368">
    <property type="entry name" value="DHH"/>
    <property type="match status" value="1"/>
</dbReference>
<dbReference type="PANTHER" id="PTHR47618:SF1">
    <property type="entry name" value="BIFUNCTIONAL OLIGORIBONUCLEASE AND PAP PHOSPHATASE NRNA"/>
    <property type="match status" value="1"/>
</dbReference>
<evidence type="ECO:0000313" key="4">
    <source>
        <dbReference type="Proteomes" id="UP001229251"/>
    </source>
</evidence>
<comment type="caution">
    <text evidence="3">The sequence shown here is derived from an EMBL/GenBank/DDBJ whole genome shotgun (WGS) entry which is preliminary data.</text>
</comment>
<dbReference type="GO" id="GO:0003676">
    <property type="term" value="F:nucleic acid binding"/>
    <property type="evidence" value="ECO:0007669"/>
    <property type="project" value="InterPro"/>
</dbReference>
<dbReference type="Pfam" id="PF02272">
    <property type="entry name" value="DHHA1"/>
    <property type="match status" value="1"/>
</dbReference>
<reference evidence="3" key="1">
    <citation type="submission" date="2023-05" db="EMBL/GenBank/DDBJ databases">
        <title>Cataloging the Phylogenetic Diversity of Human Bladder Bacteria.</title>
        <authorList>
            <person name="Du J."/>
        </authorList>
    </citation>
    <scope>NUCLEOTIDE SEQUENCE</scope>
    <source>
        <strain evidence="3">UMB1231</strain>
    </source>
</reference>
<dbReference type="InterPro" id="IPR003156">
    <property type="entry name" value="DHHA1_dom"/>
</dbReference>
<dbReference type="EMBL" id="JASOOE010000006">
    <property type="protein sequence ID" value="MDK7187118.1"/>
    <property type="molecule type" value="Genomic_DNA"/>
</dbReference>
<dbReference type="SUPFAM" id="SSF64182">
    <property type="entry name" value="DHH phosphoesterases"/>
    <property type="match status" value="1"/>
</dbReference>
<evidence type="ECO:0000313" key="3">
    <source>
        <dbReference type="EMBL" id="MDK7187118.1"/>
    </source>
</evidence>
<evidence type="ECO:0000259" key="2">
    <source>
        <dbReference type="Pfam" id="PF02272"/>
    </source>
</evidence>
<name>A0AAJ1Q3S5_9LACT</name>
<dbReference type="InterPro" id="IPR051319">
    <property type="entry name" value="Oligoribo/pAp-PDE_c-di-AMP_PDE"/>
</dbReference>